<organism evidence="2 3">
    <name type="scientific">Punica granatum</name>
    <name type="common">Pomegranate</name>
    <dbReference type="NCBI Taxonomy" id="22663"/>
    <lineage>
        <taxon>Eukaryota</taxon>
        <taxon>Viridiplantae</taxon>
        <taxon>Streptophyta</taxon>
        <taxon>Embryophyta</taxon>
        <taxon>Tracheophyta</taxon>
        <taxon>Spermatophyta</taxon>
        <taxon>Magnoliopsida</taxon>
        <taxon>eudicotyledons</taxon>
        <taxon>Gunneridae</taxon>
        <taxon>Pentapetalae</taxon>
        <taxon>rosids</taxon>
        <taxon>malvids</taxon>
        <taxon>Myrtales</taxon>
        <taxon>Lythraceae</taxon>
        <taxon>Punica</taxon>
    </lineage>
</organism>
<gene>
    <name evidence="2" type="ORF">CDL15_Pgr012748</name>
</gene>
<feature type="region of interest" description="Disordered" evidence="1">
    <location>
        <begin position="64"/>
        <end position="87"/>
    </location>
</feature>
<reference evidence="3" key="1">
    <citation type="journal article" date="2017" name="Plant J.">
        <title>The pomegranate (Punica granatum L.) genome and the genomics of punicalagin biosynthesis.</title>
        <authorList>
            <person name="Qin G."/>
            <person name="Xu C."/>
            <person name="Ming R."/>
            <person name="Tang H."/>
            <person name="Guyot R."/>
            <person name="Kramer E.M."/>
            <person name="Hu Y."/>
            <person name="Yi X."/>
            <person name="Qi Y."/>
            <person name="Xu X."/>
            <person name="Gao Z."/>
            <person name="Pan H."/>
            <person name="Jian J."/>
            <person name="Tian Y."/>
            <person name="Yue Z."/>
            <person name="Xu Y."/>
        </authorList>
    </citation>
    <scope>NUCLEOTIDE SEQUENCE [LARGE SCALE GENOMIC DNA]</scope>
    <source>
        <strain evidence="3">cv. Dabenzi</strain>
    </source>
</reference>
<name>A0A218XE89_PUNGR</name>
<comment type="caution">
    <text evidence="2">The sequence shown here is derived from an EMBL/GenBank/DDBJ whole genome shotgun (WGS) entry which is preliminary data.</text>
</comment>
<evidence type="ECO:0000313" key="2">
    <source>
        <dbReference type="EMBL" id="OWM83267.1"/>
    </source>
</evidence>
<feature type="region of interest" description="Disordered" evidence="1">
    <location>
        <begin position="1"/>
        <end position="30"/>
    </location>
</feature>
<dbReference type="Proteomes" id="UP000197138">
    <property type="component" value="Unassembled WGS sequence"/>
</dbReference>
<dbReference type="AlphaFoldDB" id="A0A218XE89"/>
<sequence>MESKRGKLDTKSSNDSLMGSLEVPDTGRSEEALSSVISVTVDGKLTEFTNHRVAEEDRKVVDETGDAAEIQMEERSSQKSFAQGLMH</sequence>
<accession>A0A218XE89</accession>
<evidence type="ECO:0000256" key="1">
    <source>
        <dbReference type="SAM" id="MobiDB-lite"/>
    </source>
</evidence>
<evidence type="ECO:0000313" key="3">
    <source>
        <dbReference type="Proteomes" id="UP000197138"/>
    </source>
</evidence>
<feature type="compositionally biased region" description="Basic and acidic residues" evidence="1">
    <location>
        <begin position="1"/>
        <end position="12"/>
    </location>
</feature>
<proteinExistence type="predicted"/>
<dbReference type="EMBL" id="MTKT01001932">
    <property type="protein sequence ID" value="OWM83267.1"/>
    <property type="molecule type" value="Genomic_DNA"/>
</dbReference>
<protein>
    <submittedName>
        <fullName evidence="2">Uncharacterized protein</fullName>
    </submittedName>
</protein>